<dbReference type="PANTHER" id="PTHR34861">
    <property type="match status" value="1"/>
</dbReference>
<dbReference type="InParanoid" id="C8XDV3"/>
<evidence type="ECO:0000313" key="1">
    <source>
        <dbReference type="EMBL" id="ACV79656.1"/>
    </source>
</evidence>
<name>C8XDV3_NAKMY</name>
<dbReference type="PANTHER" id="PTHR34861:SF11">
    <property type="entry name" value="CYCLASE"/>
    <property type="match status" value="1"/>
</dbReference>
<protein>
    <recommendedName>
        <fullName evidence="3">Cyclase family protein</fullName>
    </recommendedName>
</protein>
<dbReference type="InterPro" id="IPR007325">
    <property type="entry name" value="KFase/CYL"/>
</dbReference>
<gene>
    <name evidence="1" type="ordered locus">Namu_3327</name>
</gene>
<sequence>MTLPAYAHLTTRTDGPPGSSWYLFDTDPERGTANFAGADQVRAAADLVGTGEVFSLDYALDAFNPPMARSRGVPRHEILRSHPQARDDVLRDFFLQATTQVDGLRHRRASGFGFYNGVPDECIAAGTPELGVQRWAEKPIVGRGVLVDIEGWAAATGRPLDHAQGPALSVGDLDQALHAQGVTLRTGDLVLVHTGWANWFLSTDPDTRAGVRAARRSTGFRQHRELPEWLWDNKIALFATDTFAVEVLPVVDDSAFLDSAPEDHGMMHQELIAKLGVPLGELWNLTDLTSHSRRTGRWEALVTVKPLHLTGGVGSPANALAIR</sequence>
<keyword evidence="2" id="KW-1185">Reference proteome</keyword>
<dbReference type="eggNOG" id="COG1878">
    <property type="taxonomic scope" value="Bacteria"/>
</dbReference>
<dbReference type="GO" id="GO:0019441">
    <property type="term" value="P:L-tryptophan catabolic process to kynurenine"/>
    <property type="evidence" value="ECO:0007669"/>
    <property type="project" value="InterPro"/>
</dbReference>
<dbReference type="OrthoDB" id="7067800at2"/>
<dbReference type="SUPFAM" id="SSF102198">
    <property type="entry name" value="Putative cyclase"/>
    <property type="match status" value="1"/>
</dbReference>
<dbReference type="Pfam" id="PF04199">
    <property type="entry name" value="Cyclase"/>
    <property type="match status" value="1"/>
</dbReference>
<dbReference type="HOGENOM" id="CLU_030671_0_0_11"/>
<reference evidence="2" key="1">
    <citation type="submission" date="2009-09" db="EMBL/GenBank/DDBJ databases">
        <title>The complete genome of Nakamurella multipartita DSM 44233.</title>
        <authorList>
            <consortium name="US DOE Joint Genome Institute (JGI-PGF)"/>
            <person name="Lucas S."/>
            <person name="Copeland A."/>
            <person name="Lapidus A."/>
            <person name="Glavina del Rio T."/>
            <person name="Dalin E."/>
            <person name="Tice H."/>
            <person name="Bruce D."/>
            <person name="Goodwin L."/>
            <person name="Pitluck S."/>
            <person name="Kyrpides N."/>
            <person name="Mavromatis K."/>
            <person name="Ivanova N."/>
            <person name="Ovchinnikova G."/>
            <person name="Sims D."/>
            <person name="Meincke L."/>
            <person name="Brettin T."/>
            <person name="Detter J.C."/>
            <person name="Han C."/>
            <person name="Larimer F."/>
            <person name="Land M."/>
            <person name="Hauser L."/>
            <person name="Markowitz V."/>
            <person name="Cheng J.-F."/>
            <person name="Hugenholtz P."/>
            <person name="Woyke T."/>
            <person name="Wu D."/>
            <person name="Klenk H.-P."/>
            <person name="Eisen J.A."/>
        </authorList>
    </citation>
    <scope>NUCLEOTIDE SEQUENCE [LARGE SCALE GENOMIC DNA]</scope>
    <source>
        <strain evidence="2">ATCC 700099 / DSM 44233 / CIP 104796 / JCM 9543 / NBRC 105858 / Y-104</strain>
    </source>
</reference>
<evidence type="ECO:0008006" key="3">
    <source>
        <dbReference type="Google" id="ProtNLM"/>
    </source>
</evidence>
<dbReference type="AlphaFoldDB" id="C8XDV3"/>
<dbReference type="RefSeq" id="WP_015748522.1">
    <property type="nucleotide sequence ID" value="NC_013235.1"/>
</dbReference>
<dbReference type="STRING" id="479431.Namu_3327"/>
<proteinExistence type="predicted"/>
<dbReference type="Gene3D" id="3.50.30.50">
    <property type="entry name" value="Putative cyclase"/>
    <property type="match status" value="1"/>
</dbReference>
<dbReference type="InterPro" id="IPR037175">
    <property type="entry name" value="KFase_sf"/>
</dbReference>
<dbReference type="Proteomes" id="UP000002218">
    <property type="component" value="Chromosome"/>
</dbReference>
<reference evidence="1 2" key="2">
    <citation type="journal article" date="2010" name="Stand. Genomic Sci.">
        <title>Complete genome sequence of Nakamurella multipartita type strain (Y-104).</title>
        <authorList>
            <person name="Tice H."/>
            <person name="Mayilraj S."/>
            <person name="Sims D."/>
            <person name="Lapidus A."/>
            <person name="Nolan M."/>
            <person name="Lucas S."/>
            <person name="Glavina Del Rio T."/>
            <person name="Copeland A."/>
            <person name="Cheng J.F."/>
            <person name="Meincke L."/>
            <person name="Bruce D."/>
            <person name="Goodwin L."/>
            <person name="Pitluck S."/>
            <person name="Ivanova N."/>
            <person name="Mavromatis K."/>
            <person name="Ovchinnikova G."/>
            <person name="Pati A."/>
            <person name="Chen A."/>
            <person name="Palaniappan K."/>
            <person name="Land M."/>
            <person name="Hauser L."/>
            <person name="Chang Y.J."/>
            <person name="Jeffries C.D."/>
            <person name="Detter J.C."/>
            <person name="Brettin T."/>
            <person name="Rohde M."/>
            <person name="Goker M."/>
            <person name="Bristow J."/>
            <person name="Eisen J.A."/>
            <person name="Markowitz V."/>
            <person name="Hugenholtz P."/>
            <person name="Kyrpides N.C."/>
            <person name="Klenk H.P."/>
            <person name="Chen F."/>
        </authorList>
    </citation>
    <scope>NUCLEOTIDE SEQUENCE [LARGE SCALE GENOMIC DNA]</scope>
    <source>
        <strain evidence="2">ATCC 700099 / DSM 44233 / CIP 104796 / JCM 9543 / NBRC 105858 / Y-104</strain>
    </source>
</reference>
<accession>C8XDV3</accession>
<dbReference type="KEGG" id="nml:Namu_3327"/>
<dbReference type="EMBL" id="CP001737">
    <property type="protein sequence ID" value="ACV79656.1"/>
    <property type="molecule type" value="Genomic_DNA"/>
</dbReference>
<dbReference type="GO" id="GO:0004061">
    <property type="term" value="F:arylformamidase activity"/>
    <property type="evidence" value="ECO:0007669"/>
    <property type="project" value="InterPro"/>
</dbReference>
<evidence type="ECO:0000313" key="2">
    <source>
        <dbReference type="Proteomes" id="UP000002218"/>
    </source>
</evidence>
<organism evidence="1 2">
    <name type="scientific">Nakamurella multipartita (strain ATCC 700099 / DSM 44233 / CIP 104796 / JCM 9543 / NBRC 105858 / Y-104)</name>
    <name type="common">Microsphaera multipartita</name>
    <dbReference type="NCBI Taxonomy" id="479431"/>
    <lineage>
        <taxon>Bacteria</taxon>
        <taxon>Bacillati</taxon>
        <taxon>Actinomycetota</taxon>
        <taxon>Actinomycetes</taxon>
        <taxon>Nakamurellales</taxon>
        <taxon>Nakamurellaceae</taxon>
        <taxon>Nakamurella</taxon>
    </lineage>
</organism>